<gene>
    <name evidence="1" type="ORF">CQ14_08990</name>
</gene>
<dbReference type="AlphaFoldDB" id="A0A0R3NC85"/>
<dbReference type="EMBL" id="LLYB01000034">
    <property type="protein sequence ID" value="KRR27951.1"/>
    <property type="molecule type" value="Genomic_DNA"/>
</dbReference>
<name>A0A0R3NC85_9BRAD</name>
<accession>A0A0R3NC85</accession>
<evidence type="ECO:0000313" key="2">
    <source>
        <dbReference type="Proteomes" id="UP000051660"/>
    </source>
</evidence>
<protein>
    <submittedName>
        <fullName evidence="1">Uncharacterized protein</fullName>
    </submittedName>
</protein>
<dbReference type="Proteomes" id="UP000051660">
    <property type="component" value="Unassembled WGS sequence"/>
</dbReference>
<comment type="caution">
    <text evidence="1">The sequence shown here is derived from an EMBL/GenBank/DDBJ whole genome shotgun (WGS) entry which is preliminary data.</text>
</comment>
<evidence type="ECO:0000313" key="1">
    <source>
        <dbReference type="EMBL" id="KRR27951.1"/>
    </source>
</evidence>
<reference evidence="1 2" key="1">
    <citation type="submission" date="2014-03" db="EMBL/GenBank/DDBJ databases">
        <title>Bradyrhizobium valentinum sp. nov., isolated from effective nodules of Lupinus mariae-josephae, a lupine endemic of basic-lime soils in Eastern Spain.</title>
        <authorList>
            <person name="Duran D."/>
            <person name="Rey L."/>
            <person name="Navarro A."/>
            <person name="Busquets A."/>
            <person name="Imperial J."/>
            <person name="Ruiz-Argueso T."/>
        </authorList>
    </citation>
    <scope>NUCLEOTIDE SEQUENCE [LARGE SCALE GENOMIC DNA]</scope>
    <source>
        <strain evidence="1 2">CCBAU 23086</strain>
    </source>
</reference>
<proteinExistence type="predicted"/>
<sequence>MSLVCWRRIRWDERYCVKRRHGHVEWICQALVKARDTDGMCSAVCRVGCDEPVKDFRKHSAWPDKACLFQGSGCKGIAVLGLWTILVTSGVHAGTEFLHLIPLRTEIITTGNHRMRLVQRVGADTLTFLRLQPPKPRICVNYAAIWSTFLKRKRDQLFDVVIELPFRYPLKSMVLAIGFDVVQHHMMRDDRSVIRYRGRISVGEKNSFTR</sequence>
<organism evidence="1 2">
    <name type="scientific">Bradyrhizobium lablabi</name>
    <dbReference type="NCBI Taxonomy" id="722472"/>
    <lineage>
        <taxon>Bacteria</taxon>
        <taxon>Pseudomonadati</taxon>
        <taxon>Pseudomonadota</taxon>
        <taxon>Alphaproteobacteria</taxon>
        <taxon>Hyphomicrobiales</taxon>
        <taxon>Nitrobacteraceae</taxon>
        <taxon>Bradyrhizobium</taxon>
    </lineage>
</organism>